<protein>
    <submittedName>
        <fullName evidence="4">T9SS type A sorting domain-containing protein</fullName>
    </submittedName>
</protein>
<sequence>MKLAINTFSIVFKLWFSFMFCIYGLNAQITSYPYLEDFESGPGGWTVHGANTSWELGVPSATYINSAASGNIAWVTNLSGDHSTDEFGWVESPVFDLSSLTTPYLQFNYYLDCATPDAATIQISTDEGANWNTLISSDGNPPSGTIINWMNYTGTIGPLSTSGWSNYFDYWKTAVYTLEDFLGVESIKFRIVFGSDHINQFNGFAFDRFQISDTYCYAGEEEDYYNNDPDSNWIRCIDNGENVDLNAVVDDFLTNTGRTPNFVTRRWEFLSGPFGPRGPKVITLSNDDDDADFPNTGSGLGQLFTFNYIVEDGQCQDNVEINICMDPEPSGSYDEKVLYICSGESIENGYELFNAFSLNGIREIAETDFYGDLVLKTWYEDVAFGNDAQYPIDAEGFYVYEDNTSNQLEAEVVELDCSDKDIELSFANAQNTTDGTDDFYEVDVMIKTTTPGSSFKLGDGKLFIRYNTDAFGTFVNAYKNVQITHPSDQGYIAGQTIDSDPNVNVYSSLFPLDNINGVADPENITDSDIFRFSWSFRQLYSTTMFAADNVSNTPAKLCRIKIKYEDSSYDPQLVFEGSGIYDNKFTTAAICGWVNGGPDITDCTSEPKTLIINDNFSSVLSTTDYSTLNSIVLHPNPSNGTVNVSGNMGSLNRIQVFSVTGALVKEVETTLDVIDISNLKSGLYFFKLLGDNATKTVRVIKQ</sequence>
<evidence type="ECO:0000259" key="3">
    <source>
        <dbReference type="Pfam" id="PF18962"/>
    </source>
</evidence>
<dbReference type="RefSeq" id="WP_155090254.1">
    <property type="nucleotide sequence ID" value="NZ_WJYA01000010.1"/>
</dbReference>
<dbReference type="InterPro" id="IPR026444">
    <property type="entry name" value="Secre_tail"/>
</dbReference>
<keyword evidence="2" id="KW-1133">Transmembrane helix</keyword>
<dbReference type="NCBIfam" id="TIGR04183">
    <property type="entry name" value="Por_Secre_tail"/>
    <property type="match status" value="1"/>
</dbReference>
<feature type="transmembrane region" description="Helical" evidence="2">
    <location>
        <begin position="7"/>
        <end position="25"/>
    </location>
</feature>
<accession>A0A7K1GG00</accession>
<keyword evidence="5" id="KW-1185">Reference proteome</keyword>
<evidence type="ECO:0000313" key="5">
    <source>
        <dbReference type="Proteomes" id="UP000447545"/>
    </source>
</evidence>
<keyword evidence="2" id="KW-0812">Transmembrane</keyword>
<dbReference type="EMBL" id="WJYA01000010">
    <property type="protein sequence ID" value="MTE28242.1"/>
    <property type="molecule type" value="Genomic_DNA"/>
</dbReference>
<dbReference type="Gene3D" id="2.60.120.260">
    <property type="entry name" value="Galactose-binding domain-like"/>
    <property type="match status" value="1"/>
</dbReference>
<organism evidence="4 5">
    <name type="scientific">Winogradskyella ouciana</name>
    <dbReference type="NCBI Taxonomy" id="2608631"/>
    <lineage>
        <taxon>Bacteria</taxon>
        <taxon>Pseudomonadati</taxon>
        <taxon>Bacteroidota</taxon>
        <taxon>Flavobacteriia</taxon>
        <taxon>Flavobacteriales</taxon>
        <taxon>Flavobacteriaceae</taxon>
        <taxon>Winogradskyella</taxon>
    </lineage>
</organism>
<comment type="caution">
    <text evidence="4">The sequence shown here is derived from an EMBL/GenBank/DDBJ whole genome shotgun (WGS) entry which is preliminary data.</text>
</comment>
<evidence type="ECO:0000256" key="1">
    <source>
        <dbReference type="ARBA" id="ARBA00022729"/>
    </source>
</evidence>
<name>A0A7K1GG00_9FLAO</name>
<evidence type="ECO:0000313" key="4">
    <source>
        <dbReference type="EMBL" id="MTE28242.1"/>
    </source>
</evidence>
<feature type="domain" description="Secretion system C-terminal sorting" evidence="3">
    <location>
        <begin position="634"/>
        <end position="699"/>
    </location>
</feature>
<dbReference type="Proteomes" id="UP000447545">
    <property type="component" value="Unassembled WGS sequence"/>
</dbReference>
<keyword evidence="1" id="KW-0732">Signal</keyword>
<reference evidence="4 5" key="1">
    <citation type="submission" date="2019-11" db="EMBL/GenBank/DDBJ databases">
        <title>Winogradskyella ouciana sp. nov., isolated from the hadal seawater of the Mariana Trench.</title>
        <authorList>
            <person name="Liu R."/>
        </authorList>
    </citation>
    <scope>NUCLEOTIDE SEQUENCE [LARGE SCALE GENOMIC DNA]</scope>
    <source>
        <strain evidence="4 5">ZXX205</strain>
    </source>
</reference>
<keyword evidence="2" id="KW-0472">Membrane</keyword>
<dbReference type="AlphaFoldDB" id="A0A7K1GG00"/>
<evidence type="ECO:0000256" key="2">
    <source>
        <dbReference type="SAM" id="Phobius"/>
    </source>
</evidence>
<proteinExistence type="predicted"/>
<gene>
    <name evidence="4" type="ORF">F1003_14990</name>
</gene>
<dbReference type="Pfam" id="PF18962">
    <property type="entry name" value="Por_Secre_tail"/>
    <property type="match status" value="1"/>
</dbReference>